<organism evidence="10 11">
    <name type="scientific">Candidatus Magasanikbacteria bacterium RIFOXYC2_FULL_40_16</name>
    <dbReference type="NCBI Taxonomy" id="1798703"/>
    <lineage>
        <taxon>Bacteria</taxon>
        <taxon>Candidatus Magasanikiibacteriota</taxon>
    </lineage>
</organism>
<evidence type="ECO:0000256" key="5">
    <source>
        <dbReference type="ARBA" id="ARBA00022989"/>
    </source>
</evidence>
<keyword evidence="3" id="KW-0132">Cell division</keyword>
<keyword evidence="5 8" id="KW-1133">Transmembrane helix</keyword>
<dbReference type="GO" id="GO:0051301">
    <property type="term" value="P:cell division"/>
    <property type="evidence" value="ECO:0007669"/>
    <property type="project" value="UniProtKB-KW"/>
</dbReference>
<evidence type="ECO:0000256" key="8">
    <source>
        <dbReference type="SAM" id="Phobius"/>
    </source>
</evidence>
<keyword evidence="4 8" id="KW-0812">Transmembrane</keyword>
<evidence type="ECO:0000259" key="9">
    <source>
        <dbReference type="PROSITE" id="PS51779"/>
    </source>
</evidence>
<feature type="transmembrane region" description="Helical" evidence="8">
    <location>
        <begin position="63"/>
        <end position="84"/>
    </location>
</feature>
<keyword evidence="2" id="KW-1003">Cell membrane</keyword>
<dbReference type="AlphaFoldDB" id="A0A1F6P1D7"/>
<gene>
    <name evidence="10" type="ORF">A2469_02380</name>
</gene>
<dbReference type="Proteomes" id="UP000178895">
    <property type="component" value="Unassembled WGS sequence"/>
</dbReference>
<dbReference type="PROSITE" id="PS51779">
    <property type="entry name" value="POTRA"/>
    <property type="match status" value="1"/>
</dbReference>
<proteinExistence type="predicted"/>
<evidence type="ECO:0000256" key="6">
    <source>
        <dbReference type="ARBA" id="ARBA00023136"/>
    </source>
</evidence>
<evidence type="ECO:0000313" key="11">
    <source>
        <dbReference type="Proteomes" id="UP000178895"/>
    </source>
</evidence>
<protein>
    <recommendedName>
        <fullName evidence="9">POTRA domain-containing protein</fullName>
    </recommendedName>
</protein>
<dbReference type="InterPro" id="IPR034746">
    <property type="entry name" value="POTRA"/>
</dbReference>
<feature type="domain" description="POTRA" evidence="9">
    <location>
        <begin position="85"/>
        <end position="162"/>
    </location>
</feature>
<dbReference type="InterPro" id="IPR013685">
    <property type="entry name" value="POTRA_FtsQ_type"/>
</dbReference>
<evidence type="ECO:0000256" key="4">
    <source>
        <dbReference type="ARBA" id="ARBA00022692"/>
    </source>
</evidence>
<dbReference type="Pfam" id="PF08478">
    <property type="entry name" value="POTRA_1"/>
    <property type="match status" value="1"/>
</dbReference>
<comment type="caution">
    <text evidence="10">The sequence shown here is derived from an EMBL/GenBank/DDBJ whole genome shotgun (WGS) entry which is preliminary data.</text>
</comment>
<dbReference type="GO" id="GO:0016020">
    <property type="term" value="C:membrane"/>
    <property type="evidence" value="ECO:0007669"/>
    <property type="project" value="UniProtKB-SubCell"/>
</dbReference>
<sequence>MYKKVKRRCEPYSADKYRPSLAKRVKDIFLSNKNYYHKIDYAQKKEYFFRKSQRKKISTKKKLEMLALSLFLVSFFGVVAWHPFFSIKQVDVSGLNRIDREEFTNAVFNILNCKKIFVFSGQSYIFVDVDEVRDVLFEKYSLNSISIKKVFPGTIEINLEEKISTVIYDDGQTYSFVDLAGNFVETIANVSEDEWYEENSAPIATSTEEMPAVEADKTHKPNSKRLFDDTGNYPLVYDLREEKPVEGAILKPEHVKSLIEWYNIFNNELKESVSYFTLINSIGDAEIWTYDSWHANVRLGERFESQSKELKYILGEEIDGQYFDYIELRYPDRAYWR</sequence>
<keyword evidence="7" id="KW-0131">Cell cycle</keyword>
<evidence type="ECO:0000313" key="10">
    <source>
        <dbReference type="EMBL" id="OGH89754.1"/>
    </source>
</evidence>
<evidence type="ECO:0000256" key="2">
    <source>
        <dbReference type="ARBA" id="ARBA00022475"/>
    </source>
</evidence>
<dbReference type="EMBL" id="MFQY01000031">
    <property type="protein sequence ID" value="OGH89754.1"/>
    <property type="molecule type" value="Genomic_DNA"/>
</dbReference>
<accession>A0A1F6P1D7</accession>
<keyword evidence="6 8" id="KW-0472">Membrane</keyword>
<reference evidence="10 11" key="1">
    <citation type="journal article" date="2016" name="Nat. Commun.">
        <title>Thousands of microbial genomes shed light on interconnected biogeochemical processes in an aquifer system.</title>
        <authorList>
            <person name="Anantharaman K."/>
            <person name="Brown C.T."/>
            <person name="Hug L.A."/>
            <person name="Sharon I."/>
            <person name="Castelle C.J."/>
            <person name="Probst A.J."/>
            <person name="Thomas B.C."/>
            <person name="Singh A."/>
            <person name="Wilkins M.J."/>
            <person name="Karaoz U."/>
            <person name="Brodie E.L."/>
            <person name="Williams K.H."/>
            <person name="Hubbard S.S."/>
            <person name="Banfield J.F."/>
        </authorList>
    </citation>
    <scope>NUCLEOTIDE SEQUENCE [LARGE SCALE GENOMIC DNA]</scope>
</reference>
<comment type="subcellular location">
    <subcellularLocation>
        <location evidence="1">Membrane</location>
    </subcellularLocation>
</comment>
<evidence type="ECO:0000256" key="3">
    <source>
        <dbReference type="ARBA" id="ARBA00022618"/>
    </source>
</evidence>
<evidence type="ECO:0000256" key="1">
    <source>
        <dbReference type="ARBA" id="ARBA00004370"/>
    </source>
</evidence>
<dbReference type="Gene3D" id="3.10.20.310">
    <property type="entry name" value="membrane protein fhac"/>
    <property type="match status" value="1"/>
</dbReference>
<name>A0A1F6P1D7_9BACT</name>
<evidence type="ECO:0000256" key="7">
    <source>
        <dbReference type="ARBA" id="ARBA00023306"/>
    </source>
</evidence>